<keyword evidence="3" id="KW-1185">Reference proteome</keyword>
<accession>A0A1J7BBR5</accession>
<dbReference type="RefSeq" id="WP_071657923.1">
    <property type="nucleotide sequence ID" value="NZ_MLCF01000113.1"/>
</dbReference>
<gene>
    <name evidence="2" type="ORF">BIV57_17980</name>
</gene>
<protein>
    <submittedName>
        <fullName evidence="2">Uncharacterized protein</fullName>
    </submittedName>
</protein>
<dbReference type="AlphaFoldDB" id="A0A1J7BBR5"/>
<sequence>MGKITDALTAKAKEEAGKLWLKGRKKAEDAAKAQWDKIVETCTKRLDDRRAATEETRKMNKEATDWARSVKAGEVWFFGTARAHFITAPNGKPATQNGDGSWGMSPIQAYHTYVKPDDEKTKPRRP</sequence>
<comment type="caution">
    <text evidence="2">The sequence shown here is derived from an EMBL/GenBank/DDBJ whole genome shotgun (WGS) entry which is preliminary data.</text>
</comment>
<reference evidence="2 3" key="1">
    <citation type="submission" date="2016-10" db="EMBL/GenBank/DDBJ databases">
        <title>Genome sequence of Streptomyces gilvigriseus MUSC 26.</title>
        <authorList>
            <person name="Lee L.-H."/>
            <person name="Ser H.-L."/>
        </authorList>
    </citation>
    <scope>NUCLEOTIDE SEQUENCE [LARGE SCALE GENOMIC DNA]</scope>
    <source>
        <strain evidence="2 3">MUSC 26</strain>
    </source>
</reference>
<evidence type="ECO:0000256" key="1">
    <source>
        <dbReference type="SAM" id="MobiDB-lite"/>
    </source>
</evidence>
<evidence type="ECO:0000313" key="2">
    <source>
        <dbReference type="EMBL" id="OIV36127.1"/>
    </source>
</evidence>
<name>A0A1J7BBR5_9ACTN</name>
<organism evidence="2 3">
    <name type="scientific">Mangrovactinospora gilvigrisea</name>
    <dbReference type="NCBI Taxonomy" id="1428644"/>
    <lineage>
        <taxon>Bacteria</taxon>
        <taxon>Bacillati</taxon>
        <taxon>Actinomycetota</taxon>
        <taxon>Actinomycetes</taxon>
        <taxon>Kitasatosporales</taxon>
        <taxon>Streptomycetaceae</taxon>
        <taxon>Mangrovactinospora</taxon>
    </lineage>
</organism>
<evidence type="ECO:0000313" key="3">
    <source>
        <dbReference type="Proteomes" id="UP000243342"/>
    </source>
</evidence>
<feature type="region of interest" description="Disordered" evidence="1">
    <location>
        <begin position="87"/>
        <end position="126"/>
    </location>
</feature>
<dbReference type="Proteomes" id="UP000243342">
    <property type="component" value="Unassembled WGS sequence"/>
</dbReference>
<proteinExistence type="predicted"/>
<dbReference type="EMBL" id="MLCF01000113">
    <property type="protein sequence ID" value="OIV36127.1"/>
    <property type="molecule type" value="Genomic_DNA"/>
</dbReference>
<feature type="compositionally biased region" description="Basic and acidic residues" evidence="1">
    <location>
        <begin position="114"/>
        <end position="126"/>
    </location>
</feature>